<keyword evidence="9" id="KW-0675">Receptor</keyword>
<dbReference type="Gene3D" id="2.80.10.50">
    <property type="match status" value="1"/>
</dbReference>
<dbReference type="InterPro" id="IPR001304">
    <property type="entry name" value="C-type_lectin-like"/>
</dbReference>
<keyword evidence="2" id="KW-0254">Endocytosis</keyword>
<feature type="domain" description="C-type lectin" evidence="14">
    <location>
        <begin position="1593"/>
        <end position="1704"/>
    </location>
</feature>
<dbReference type="CDD" id="cd00037">
    <property type="entry name" value="CLECT"/>
    <property type="match status" value="10"/>
</dbReference>
<keyword evidence="4 13" id="KW-0732">Signal</keyword>
<dbReference type="PRINTS" id="PR00013">
    <property type="entry name" value="FNTYPEII"/>
</dbReference>
<dbReference type="CDD" id="cd00062">
    <property type="entry name" value="FN2"/>
    <property type="match status" value="1"/>
</dbReference>
<feature type="domain" description="C-type lectin" evidence="14">
    <location>
        <begin position="292"/>
        <end position="402"/>
    </location>
</feature>
<keyword evidence="8 11" id="KW-1015">Disulfide bond</keyword>
<dbReference type="FunFam" id="3.10.100.10:FF:000047">
    <property type="entry name" value="lymphocyte antigen 75"/>
    <property type="match status" value="1"/>
</dbReference>
<dbReference type="InterPro" id="IPR036943">
    <property type="entry name" value="FN_type2_sf"/>
</dbReference>
<evidence type="ECO:0000256" key="3">
    <source>
        <dbReference type="ARBA" id="ARBA00022692"/>
    </source>
</evidence>
<evidence type="ECO:0000313" key="17">
    <source>
        <dbReference type="Proteomes" id="UP001205998"/>
    </source>
</evidence>
<evidence type="ECO:0000256" key="10">
    <source>
        <dbReference type="ARBA" id="ARBA00023180"/>
    </source>
</evidence>
<keyword evidence="6 12" id="KW-1133">Transmembrane helix</keyword>
<keyword evidence="17" id="KW-1185">Reference proteome</keyword>
<dbReference type="Pfam" id="PF00040">
    <property type="entry name" value="fn2"/>
    <property type="match status" value="1"/>
</dbReference>
<evidence type="ECO:0000259" key="15">
    <source>
        <dbReference type="PROSITE" id="PS51092"/>
    </source>
</evidence>
<dbReference type="Gene3D" id="3.10.100.10">
    <property type="entry name" value="Mannose-Binding Protein A, subunit A"/>
    <property type="match status" value="10"/>
</dbReference>
<feature type="domain" description="C-type lectin" evidence="14">
    <location>
        <begin position="1450"/>
        <end position="1555"/>
    </location>
</feature>
<gene>
    <name evidence="16" type="ORF">C0J50_13895</name>
</gene>
<name>A0AAD5FS46_SILAS</name>
<dbReference type="InterPro" id="IPR016187">
    <property type="entry name" value="CTDL_fold"/>
</dbReference>
<dbReference type="SMART" id="SM00059">
    <property type="entry name" value="FN2"/>
    <property type="match status" value="1"/>
</dbReference>
<dbReference type="InterPro" id="IPR035992">
    <property type="entry name" value="Ricin_B-like_lectins"/>
</dbReference>
<dbReference type="SUPFAM" id="SSF50370">
    <property type="entry name" value="Ricin B-like lectins"/>
    <property type="match status" value="1"/>
</dbReference>
<keyword evidence="7 12" id="KW-0472">Membrane</keyword>
<dbReference type="Proteomes" id="UP001205998">
    <property type="component" value="Unassembled WGS sequence"/>
</dbReference>
<dbReference type="GO" id="GO:0016020">
    <property type="term" value="C:membrane"/>
    <property type="evidence" value="ECO:0007669"/>
    <property type="project" value="UniProtKB-SubCell"/>
</dbReference>
<dbReference type="FunFam" id="2.10.10.10:FF:000001">
    <property type="entry name" value="Fibronectin 1a isoform 1"/>
    <property type="match status" value="1"/>
</dbReference>
<dbReference type="PROSITE" id="PS51092">
    <property type="entry name" value="FN2_2"/>
    <property type="match status" value="1"/>
</dbReference>
<feature type="disulfide bond" evidence="11">
    <location>
        <begin position="236"/>
        <end position="262"/>
    </location>
</feature>
<evidence type="ECO:0000256" key="2">
    <source>
        <dbReference type="ARBA" id="ARBA00022583"/>
    </source>
</evidence>
<feature type="chain" id="PRO_5042129518" evidence="13">
    <location>
        <begin position="28"/>
        <end position="1775"/>
    </location>
</feature>
<dbReference type="PROSITE" id="PS50041">
    <property type="entry name" value="C_TYPE_LECTIN_2"/>
    <property type="match status" value="9"/>
</dbReference>
<keyword evidence="5" id="KW-0677">Repeat</keyword>
<dbReference type="InterPro" id="IPR000772">
    <property type="entry name" value="Ricin_B_lectin"/>
</dbReference>
<evidence type="ECO:0000256" key="9">
    <source>
        <dbReference type="ARBA" id="ARBA00023170"/>
    </source>
</evidence>
<dbReference type="SMART" id="SM00034">
    <property type="entry name" value="CLECT"/>
    <property type="match status" value="10"/>
</dbReference>
<feature type="transmembrane region" description="Helical" evidence="12">
    <location>
        <begin position="1724"/>
        <end position="1745"/>
    </location>
</feature>
<evidence type="ECO:0000256" key="6">
    <source>
        <dbReference type="ARBA" id="ARBA00022989"/>
    </source>
</evidence>
<evidence type="ECO:0000259" key="14">
    <source>
        <dbReference type="PROSITE" id="PS50041"/>
    </source>
</evidence>
<feature type="domain" description="C-type lectin" evidence="14">
    <location>
        <begin position="1302"/>
        <end position="1410"/>
    </location>
</feature>
<organism evidence="16 17">
    <name type="scientific">Silurus asotus</name>
    <name type="common">Amur catfish</name>
    <name type="synonym">Parasilurus asotus</name>
    <dbReference type="NCBI Taxonomy" id="30991"/>
    <lineage>
        <taxon>Eukaryota</taxon>
        <taxon>Metazoa</taxon>
        <taxon>Chordata</taxon>
        <taxon>Craniata</taxon>
        <taxon>Vertebrata</taxon>
        <taxon>Euteleostomi</taxon>
        <taxon>Actinopterygii</taxon>
        <taxon>Neopterygii</taxon>
        <taxon>Teleostei</taxon>
        <taxon>Ostariophysi</taxon>
        <taxon>Siluriformes</taxon>
        <taxon>Siluridae</taxon>
        <taxon>Silurus</taxon>
    </lineage>
</organism>
<evidence type="ECO:0000256" key="7">
    <source>
        <dbReference type="ARBA" id="ARBA00023136"/>
    </source>
</evidence>
<dbReference type="SUPFAM" id="SSF57440">
    <property type="entry name" value="Kringle-like"/>
    <property type="match status" value="1"/>
</dbReference>
<feature type="disulfide bond" evidence="11">
    <location>
        <begin position="250"/>
        <end position="277"/>
    </location>
</feature>
<dbReference type="EMBL" id="MU551531">
    <property type="protein sequence ID" value="KAI5626606.1"/>
    <property type="molecule type" value="Genomic_DNA"/>
</dbReference>
<feature type="signal peptide" evidence="13">
    <location>
        <begin position="1"/>
        <end position="27"/>
    </location>
</feature>
<feature type="domain" description="C-type lectin" evidence="14">
    <location>
        <begin position="570"/>
        <end position="678"/>
    </location>
</feature>
<keyword evidence="3 12" id="KW-0812">Transmembrane</keyword>
<protein>
    <submittedName>
        <fullName evidence="16">Lymphocyte antigen 75</fullName>
    </submittedName>
</protein>
<dbReference type="InterPro" id="IPR013806">
    <property type="entry name" value="Kringle-like"/>
</dbReference>
<dbReference type="Pfam" id="PF24562">
    <property type="entry name" value="CysR_MRC2_N"/>
    <property type="match status" value="1"/>
</dbReference>
<evidence type="ECO:0000256" key="1">
    <source>
        <dbReference type="ARBA" id="ARBA00004167"/>
    </source>
</evidence>
<dbReference type="InterPro" id="IPR050111">
    <property type="entry name" value="C-type_lectin/snaclec_domain"/>
</dbReference>
<feature type="domain" description="C-type lectin" evidence="14">
    <location>
        <begin position="1164"/>
        <end position="1264"/>
    </location>
</feature>
<feature type="domain" description="C-type lectin" evidence="14">
    <location>
        <begin position="430"/>
        <end position="550"/>
    </location>
</feature>
<evidence type="ECO:0000313" key="16">
    <source>
        <dbReference type="EMBL" id="KAI5626606.1"/>
    </source>
</evidence>
<dbReference type="Gene3D" id="2.10.10.10">
    <property type="entry name" value="Fibronectin, type II, collagen-binding"/>
    <property type="match status" value="1"/>
</dbReference>
<reference evidence="16" key="1">
    <citation type="submission" date="2018-07" db="EMBL/GenBank/DDBJ databases">
        <title>Comparative genomics of catfishes provides insights into carnivory and benthic adaptation.</title>
        <authorList>
            <person name="Zhang Y."/>
            <person name="Wang D."/>
            <person name="Peng Z."/>
            <person name="Zheng S."/>
            <person name="Shao F."/>
            <person name="Tao W."/>
        </authorList>
    </citation>
    <scope>NUCLEOTIDE SEQUENCE</scope>
    <source>
        <strain evidence="16">Chongqing</strain>
    </source>
</reference>
<dbReference type="Pfam" id="PF00059">
    <property type="entry name" value="Lectin_C"/>
    <property type="match status" value="9"/>
</dbReference>
<comment type="subcellular location">
    <subcellularLocation>
        <location evidence="1">Membrane</location>
        <topology evidence="1">Single-pass membrane protein</topology>
    </subcellularLocation>
</comment>
<dbReference type="InterPro" id="IPR000562">
    <property type="entry name" value="FN_type2_dom"/>
</dbReference>
<sequence length="1775" mass="202401">MNRTGQGVLCVVLWLLLGESSVRLGSCAPTVSTELLEHRGTRSGKVLEFEPPTFRSLSFLYHFHRGGFEVRLGFDFTSSMQDLEALVVPWDLGNPDLVTCDDSFSIQHEGTGMCFLVQMGSLTLGNCSSATARSWKWGAGHRLFHTGLSACLGLNITSKTLSLLTCSGDPSLEWRCSEGYIITIFQMKLSVTAGGNVTAKRDASDSWRRGGTTETICEQPYQTIHTSGGNANGAPCMFPFLYNNVWHHSCLDDDATRSLAWCSTTENYDEDQKWGNCLKYEEGCGALWVGPYDGQCYQVVSTATVSWHEARDACRSQGGDLLSVAGPHELQKLTQGLPEQLWIGLNQMDWAQGWQWSDGSPLIYSPWEPEQPMWMSPECGVLHPSLRFAAESCENKLPYVCEKNEHASRTATTDNRVYKETECESGWFPWRGSCYNLYGTQMAERRMYADAQQECLKHEAQLASIHCLGDMHMLNMHFTGKTLNPWIGLKADRNTEVFKWEDGTNASFTYWARNQPPMLKPNTTGCVVLSDLIQTWSVDSCGTTKSFLCKKPGTVKESEAENNCPRDGDWRRYKNACYKVDAREVSYKNSCKLVINDRFEQAFVNSLLKEQARGKQQFFWMGLQDTKGTGEYQLFSQSGQASRVKYTNWKWGEPGKAGGCAVMSTNPMGQWSVENCTEFKAGSICKSLIASEPPAPTLPPESKLNATCPPGWVSRPGMKYCYKIFNEERVNRKRSWEEAEQFCEALGAHLPSFTEFNEMSLLHEIMRDSVSNDRYFWVGMNRRNPNNDNRWEWSDGQPVSMKIFPKEFHEDDEYNRDCTAFKSLKKRYILLFVFLTEQNQFYPKAFHCDARLEWVCQIPRGQTPKNPEWYNPDGHHDTSVFMDGQEFWFVNQPKLSYEEASVYCSSNSSRLATPQSFNTARHLHDHLYKHARLEHWWLDLREPGPLVPMRYAHIHLAKSKFLGRCTSLSPGSFTPEFRVSCETKLPFVCETLNVTSSETGPQEPHPPGKPCQDKEVAFRDKCYTVTKPELLGFKAASEVCQTLRGTLLSVQDQAEQDFITTLLPGKPKKLWIGLKDNHWVDNTPVKYHNFNPLIHGQLRLMYINASLFEQDGLELCAYMFNDPHSDMLGTWDYTSCSEDQTVAICQHYADKPEDPVVIEGEFQVNNNTFKLVLKENVTWYDALELCKKNGMNLASVADAHQQAVLTVHVNKARRPLWIGLFSENDKQFHWTDHTHTVFSRWSEENAVGECVYLDTDGYWKATECGEMLNGAICRKPQDNIIVPSGDFKKCPHESNGPNWIPFKNNCYTFLLQATRWQEHDKYREHQTCQRLVGKGDILTIRDEEENEFIRTQLQPYKDLASFVWLGMYRDEKDEKLKWYDDTYVQFSNWKRGRPTASENFMSGLSLSGEWYLFEQEQLFKQFKQRTIVVCKIENDPKDEYLKDPVDVKSPSGYSFRLVAKKLNWYQALKECSSDGGQLVSIHNDTTNRDMALISKRDGFPLWTGLSRLDFGSWPYEWSDGTALKFHPEGFPSTDAISEEKCVYVDSTGSWTAVSCLAEMEGAICYNSIKKPQTSVPHNVNCPESNGEVSWIQYKDFCYAIVMTMYNTSVFSNMIAQNVCKELEPSSHLLTIKNMDENDFVTRHVAENPLATSRVWLGLRTIKKDEAVVWMDGSELNFSNWAHFQPRPGCGVLVSMNGTWSTASCTGSNSRVVCKASAKSQGTPLALFFFIFVLLCIIGLVVFVVYKKTRHRYTSTVRYRRNFDEADSASMIAEAE</sequence>
<feature type="domain" description="C-type lectin" evidence="14">
    <location>
        <begin position="1018"/>
        <end position="1138"/>
    </location>
</feature>
<accession>A0AAD5FS46</accession>
<dbReference type="PANTHER" id="PTHR22803">
    <property type="entry name" value="MANNOSE, PHOSPHOLIPASE, LECTIN RECEPTOR RELATED"/>
    <property type="match status" value="1"/>
</dbReference>
<proteinExistence type="predicted"/>
<evidence type="ECO:0000256" key="4">
    <source>
        <dbReference type="ARBA" id="ARBA00022729"/>
    </source>
</evidence>
<evidence type="ECO:0000256" key="11">
    <source>
        <dbReference type="PROSITE-ProRule" id="PRU00479"/>
    </source>
</evidence>
<keyword evidence="10" id="KW-0325">Glycoprotein</keyword>
<feature type="domain" description="C-type lectin" evidence="14">
    <location>
        <begin position="720"/>
        <end position="857"/>
    </location>
</feature>
<evidence type="ECO:0000256" key="8">
    <source>
        <dbReference type="ARBA" id="ARBA00023157"/>
    </source>
</evidence>
<feature type="domain" description="Fibronectin type-II" evidence="15">
    <location>
        <begin position="231"/>
        <end position="279"/>
    </location>
</feature>
<dbReference type="SUPFAM" id="SSF56436">
    <property type="entry name" value="C-type lectin-like"/>
    <property type="match status" value="10"/>
</dbReference>
<evidence type="ECO:0000256" key="13">
    <source>
        <dbReference type="SAM" id="SignalP"/>
    </source>
</evidence>
<evidence type="ECO:0000256" key="5">
    <source>
        <dbReference type="ARBA" id="ARBA00022737"/>
    </source>
</evidence>
<dbReference type="InterPro" id="IPR016186">
    <property type="entry name" value="C-type_lectin-like/link_sf"/>
</dbReference>
<dbReference type="FunFam" id="3.10.100.10:FF:000036">
    <property type="entry name" value="Lymphocyte antigen 75"/>
    <property type="match status" value="1"/>
</dbReference>
<comment type="caution">
    <text evidence="16">The sequence shown here is derived from an EMBL/GenBank/DDBJ whole genome shotgun (WGS) entry which is preliminary data.</text>
</comment>
<dbReference type="GO" id="GO:0006897">
    <property type="term" value="P:endocytosis"/>
    <property type="evidence" value="ECO:0007669"/>
    <property type="project" value="UniProtKB-KW"/>
</dbReference>
<evidence type="ECO:0000256" key="12">
    <source>
        <dbReference type="SAM" id="Phobius"/>
    </source>
</evidence>